<evidence type="ECO:0000313" key="2">
    <source>
        <dbReference type="EMBL" id="MDY7227106.1"/>
    </source>
</evidence>
<proteinExistence type="predicted"/>
<dbReference type="SUPFAM" id="SSF55729">
    <property type="entry name" value="Acyl-CoA N-acyltransferases (Nat)"/>
    <property type="match status" value="1"/>
</dbReference>
<evidence type="ECO:0000313" key="3">
    <source>
        <dbReference type="Proteomes" id="UP001291309"/>
    </source>
</evidence>
<dbReference type="InterPro" id="IPR000182">
    <property type="entry name" value="GNAT_dom"/>
</dbReference>
<keyword evidence="3" id="KW-1185">Reference proteome</keyword>
<reference evidence="2 3" key="1">
    <citation type="submission" date="2023-12" db="EMBL/GenBank/DDBJ databases">
        <title>the genome sequence of Hyalangium sp. s54d21.</title>
        <authorList>
            <person name="Zhang X."/>
        </authorList>
    </citation>
    <scope>NUCLEOTIDE SEQUENCE [LARGE SCALE GENOMIC DNA]</scope>
    <source>
        <strain evidence="3">s54d21</strain>
    </source>
</reference>
<dbReference type="Gene3D" id="3.40.630.30">
    <property type="match status" value="1"/>
</dbReference>
<accession>A0ABU5H0X1</accession>
<dbReference type="Proteomes" id="UP001291309">
    <property type="component" value="Unassembled WGS sequence"/>
</dbReference>
<sequence>MSTPTAIPPSPPYLLRTPRLLLRCMEPADAARRKEAVDSSGDHLADFFPRLPEGLLPLETHAAQVRKFRGGFDLDQDRVYGTFEPDTGKLLGEGYLLKRAGLGALEVGYWLRLDAVGQGIASEMASALVKIAFEFDKVKRMDLMCSPRNERSAAVARRLGFTFEGRLRDRQLAPHHQRGDLLCFTLLDSEYPRTPASQLPLQAFDFIGQRIP</sequence>
<dbReference type="PANTHER" id="PTHR43441:SF3">
    <property type="entry name" value="ACETYLTRANSFERASE"/>
    <property type="match status" value="1"/>
</dbReference>
<evidence type="ECO:0000259" key="1">
    <source>
        <dbReference type="PROSITE" id="PS51186"/>
    </source>
</evidence>
<name>A0ABU5H0X1_9BACT</name>
<dbReference type="Pfam" id="PF13302">
    <property type="entry name" value="Acetyltransf_3"/>
    <property type="match status" value="1"/>
</dbReference>
<dbReference type="InterPro" id="IPR051908">
    <property type="entry name" value="Ribosomal_N-acetyltransferase"/>
</dbReference>
<comment type="caution">
    <text evidence="2">The sequence shown here is derived from an EMBL/GenBank/DDBJ whole genome shotgun (WGS) entry which is preliminary data.</text>
</comment>
<dbReference type="EMBL" id="JAXIVS010000003">
    <property type="protein sequence ID" value="MDY7227106.1"/>
    <property type="molecule type" value="Genomic_DNA"/>
</dbReference>
<gene>
    <name evidence="2" type="ORF">SYV04_11920</name>
</gene>
<dbReference type="EC" id="2.-.-.-" evidence="2"/>
<protein>
    <submittedName>
        <fullName evidence="2">GNAT family protein</fullName>
        <ecNumber evidence="2">2.-.-.-</ecNumber>
    </submittedName>
</protein>
<keyword evidence="2" id="KW-0808">Transferase</keyword>
<dbReference type="PROSITE" id="PS51186">
    <property type="entry name" value="GNAT"/>
    <property type="match status" value="1"/>
</dbReference>
<dbReference type="PANTHER" id="PTHR43441">
    <property type="entry name" value="RIBOSOMAL-PROTEIN-SERINE ACETYLTRANSFERASE"/>
    <property type="match status" value="1"/>
</dbReference>
<dbReference type="RefSeq" id="WP_321545821.1">
    <property type="nucleotide sequence ID" value="NZ_JAXIVS010000003.1"/>
</dbReference>
<organism evidence="2 3">
    <name type="scientific">Hyalangium rubrum</name>
    <dbReference type="NCBI Taxonomy" id="3103134"/>
    <lineage>
        <taxon>Bacteria</taxon>
        <taxon>Pseudomonadati</taxon>
        <taxon>Myxococcota</taxon>
        <taxon>Myxococcia</taxon>
        <taxon>Myxococcales</taxon>
        <taxon>Cystobacterineae</taxon>
        <taxon>Archangiaceae</taxon>
        <taxon>Hyalangium</taxon>
    </lineage>
</organism>
<dbReference type="GO" id="GO:0016740">
    <property type="term" value="F:transferase activity"/>
    <property type="evidence" value="ECO:0007669"/>
    <property type="project" value="UniProtKB-KW"/>
</dbReference>
<dbReference type="InterPro" id="IPR016181">
    <property type="entry name" value="Acyl_CoA_acyltransferase"/>
</dbReference>
<feature type="domain" description="N-acetyltransferase" evidence="1">
    <location>
        <begin position="42"/>
        <end position="188"/>
    </location>
</feature>